<evidence type="ECO:0000256" key="2">
    <source>
        <dbReference type="ARBA" id="ARBA00006484"/>
    </source>
</evidence>
<feature type="transmembrane region" description="Helical" evidence="7">
    <location>
        <begin position="12"/>
        <end position="30"/>
    </location>
</feature>
<keyword evidence="4" id="KW-0735">Signal-anchor</keyword>
<dbReference type="Pfam" id="PF00106">
    <property type="entry name" value="adh_short"/>
    <property type="match status" value="1"/>
</dbReference>
<name>A0A9Q0JR63_9ROSI</name>
<dbReference type="EMBL" id="JAKUCV010000418">
    <property type="protein sequence ID" value="KAJ4850112.1"/>
    <property type="molecule type" value="Genomic_DNA"/>
</dbReference>
<dbReference type="InterPro" id="IPR036291">
    <property type="entry name" value="NAD(P)-bd_dom_sf"/>
</dbReference>
<keyword evidence="7" id="KW-0472">Membrane</keyword>
<reference evidence="9" key="2">
    <citation type="journal article" date="2023" name="Plants (Basel)">
        <title>Annotation of the Turnera subulata (Passifloraceae) Draft Genome Reveals the S-Locus Evolved after the Divergence of Turneroideae from Passifloroideae in a Stepwise Manner.</title>
        <authorList>
            <person name="Henning P.M."/>
            <person name="Roalson E.H."/>
            <person name="Mir W."/>
            <person name="McCubbin A.G."/>
            <person name="Shore J.S."/>
        </authorList>
    </citation>
    <scope>NUCLEOTIDE SEQUENCE</scope>
    <source>
        <strain evidence="9">F60SS</strain>
    </source>
</reference>
<proteinExistence type="inferred from homology"/>
<dbReference type="PANTHER" id="PTHR43391:SF76">
    <property type="entry name" value="11-BETA-HYDROXYSTEROID DEHYDROGENASE-LIKE 2-RELATED"/>
    <property type="match status" value="1"/>
</dbReference>
<dbReference type="InterPro" id="IPR057326">
    <property type="entry name" value="KR_dom"/>
</dbReference>
<evidence type="ECO:0000313" key="9">
    <source>
        <dbReference type="EMBL" id="KAJ4850112.1"/>
    </source>
</evidence>
<dbReference type="PRINTS" id="PR00081">
    <property type="entry name" value="GDHRDH"/>
</dbReference>
<feature type="domain" description="Ketoreductase" evidence="8">
    <location>
        <begin position="49"/>
        <end position="234"/>
    </location>
</feature>
<comment type="caution">
    <text evidence="9">The sequence shown here is derived from an EMBL/GenBank/DDBJ whole genome shotgun (WGS) entry which is preliminary data.</text>
</comment>
<dbReference type="PROSITE" id="PS00061">
    <property type="entry name" value="ADH_SHORT"/>
    <property type="match status" value="1"/>
</dbReference>
<evidence type="ECO:0000259" key="8">
    <source>
        <dbReference type="SMART" id="SM00822"/>
    </source>
</evidence>
<dbReference type="InterPro" id="IPR020904">
    <property type="entry name" value="Sc_DH/Rdtase_CS"/>
</dbReference>
<dbReference type="AlphaFoldDB" id="A0A9Q0JR63"/>
<organism evidence="9 10">
    <name type="scientific">Turnera subulata</name>
    <dbReference type="NCBI Taxonomy" id="218843"/>
    <lineage>
        <taxon>Eukaryota</taxon>
        <taxon>Viridiplantae</taxon>
        <taxon>Streptophyta</taxon>
        <taxon>Embryophyta</taxon>
        <taxon>Tracheophyta</taxon>
        <taxon>Spermatophyta</taxon>
        <taxon>Magnoliopsida</taxon>
        <taxon>eudicotyledons</taxon>
        <taxon>Gunneridae</taxon>
        <taxon>Pentapetalae</taxon>
        <taxon>rosids</taxon>
        <taxon>fabids</taxon>
        <taxon>Malpighiales</taxon>
        <taxon>Passifloraceae</taxon>
        <taxon>Turnera</taxon>
    </lineage>
</organism>
<dbReference type="SMART" id="SM00822">
    <property type="entry name" value="PKS_KR"/>
    <property type="match status" value="1"/>
</dbReference>
<comment type="similarity">
    <text evidence="2 6">Belongs to the short-chain dehydrogenases/reductases (SDR) family.</text>
</comment>
<reference evidence="9" key="1">
    <citation type="submission" date="2022-02" db="EMBL/GenBank/DDBJ databases">
        <authorList>
            <person name="Henning P.M."/>
            <person name="McCubbin A.G."/>
            <person name="Shore J.S."/>
        </authorList>
    </citation>
    <scope>NUCLEOTIDE SEQUENCE</scope>
    <source>
        <strain evidence="9">F60SS</strain>
        <tissue evidence="9">Leaves</tissue>
    </source>
</reference>
<dbReference type="PIRSF" id="PIRSF000126">
    <property type="entry name" value="11-beta-HSD1"/>
    <property type="match status" value="1"/>
</dbReference>
<dbReference type="OrthoDB" id="47007at2759"/>
<accession>A0A9Q0JR63</accession>
<evidence type="ECO:0000256" key="1">
    <source>
        <dbReference type="ARBA" id="ARBA00004606"/>
    </source>
</evidence>
<keyword evidence="7" id="KW-0812">Transmembrane</keyword>
<dbReference type="GO" id="GO:0005829">
    <property type="term" value="C:cytosol"/>
    <property type="evidence" value="ECO:0007669"/>
    <property type="project" value="TreeGrafter"/>
</dbReference>
<evidence type="ECO:0000256" key="5">
    <source>
        <dbReference type="ARBA" id="ARBA00023002"/>
    </source>
</evidence>
<comment type="subcellular location">
    <subcellularLocation>
        <location evidence="1">Membrane</location>
        <topology evidence="1">Single-pass type II membrane protein</topology>
    </subcellularLocation>
</comment>
<sequence length="310" mass="34208">MAPPSHNVANIVVPTIVLPSLILSLPLILVSKILKRAKRSLFGEKIAGKVVLITGASSGIGEHLAYEYARRGARLALVARREDRLREVANKARTLGSPDVITIQADISKSEDCKRLIDEAVNHFGQLNHLVNNAGIMQSGELLEDCTQISDYERTMEVNFWGNVRTTHHAIPHLRKSKGRIIAISSVMSWYPIPKSTFYSASKAAVSAFFETLRVELGSDIGITIVTPGVVDSEMTSSVDEAELGDTPVMPTVLCAKSIVNSACRGDNYLTEPFWMKMFYLVHLICPEFTHWSNHRKVAAAKKTSHKKTN</sequence>
<evidence type="ECO:0000256" key="7">
    <source>
        <dbReference type="SAM" id="Phobius"/>
    </source>
</evidence>
<gene>
    <name evidence="9" type="ORF">Tsubulata_000585</name>
</gene>
<evidence type="ECO:0000256" key="6">
    <source>
        <dbReference type="RuleBase" id="RU000363"/>
    </source>
</evidence>
<dbReference type="Proteomes" id="UP001141552">
    <property type="component" value="Unassembled WGS sequence"/>
</dbReference>
<keyword evidence="10" id="KW-1185">Reference proteome</keyword>
<keyword evidence="3" id="KW-0521">NADP</keyword>
<dbReference type="InterPro" id="IPR002347">
    <property type="entry name" value="SDR_fam"/>
</dbReference>
<keyword evidence="7" id="KW-1133">Transmembrane helix</keyword>
<dbReference type="PRINTS" id="PR00080">
    <property type="entry name" value="SDRFAMILY"/>
</dbReference>
<dbReference type="GO" id="GO:0016491">
    <property type="term" value="F:oxidoreductase activity"/>
    <property type="evidence" value="ECO:0007669"/>
    <property type="project" value="UniProtKB-KW"/>
</dbReference>
<dbReference type="NCBIfam" id="NF004825">
    <property type="entry name" value="PRK06181.1"/>
    <property type="match status" value="1"/>
</dbReference>
<dbReference type="Gene3D" id="3.40.50.720">
    <property type="entry name" value="NAD(P)-binding Rossmann-like Domain"/>
    <property type="match status" value="1"/>
</dbReference>
<evidence type="ECO:0000256" key="4">
    <source>
        <dbReference type="ARBA" id="ARBA00022968"/>
    </source>
</evidence>
<keyword evidence="5" id="KW-0560">Oxidoreductase</keyword>
<dbReference type="GO" id="GO:0016020">
    <property type="term" value="C:membrane"/>
    <property type="evidence" value="ECO:0007669"/>
    <property type="project" value="UniProtKB-SubCell"/>
</dbReference>
<evidence type="ECO:0000313" key="10">
    <source>
        <dbReference type="Proteomes" id="UP001141552"/>
    </source>
</evidence>
<dbReference type="SUPFAM" id="SSF51735">
    <property type="entry name" value="NAD(P)-binding Rossmann-fold domains"/>
    <property type="match status" value="1"/>
</dbReference>
<evidence type="ECO:0000256" key="3">
    <source>
        <dbReference type="ARBA" id="ARBA00022857"/>
    </source>
</evidence>
<dbReference type="PANTHER" id="PTHR43391">
    <property type="entry name" value="RETINOL DEHYDROGENASE-RELATED"/>
    <property type="match status" value="1"/>
</dbReference>
<protein>
    <recommendedName>
        <fullName evidence="8">Ketoreductase domain-containing protein</fullName>
    </recommendedName>
</protein>